<dbReference type="GO" id="GO:0003677">
    <property type="term" value="F:DNA binding"/>
    <property type="evidence" value="ECO:0007669"/>
    <property type="project" value="InterPro"/>
</dbReference>
<dbReference type="SUPFAM" id="SSF50118">
    <property type="entry name" value="Cell growth inhibitor/plasmid maintenance toxic component"/>
    <property type="match status" value="1"/>
</dbReference>
<dbReference type="Pfam" id="PF02452">
    <property type="entry name" value="PemK_toxin"/>
    <property type="match status" value="1"/>
</dbReference>
<dbReference type="InterPro" id="IPR011067">
    <property type="entry name" value="Plasmid_toxin/cell-grow_inhib"/>
</dbReference>
<name>A0A7K3NLT5_9BACT</name>
<dbReference type="GO" id="GO:0016075">
    <property type="term" value="P:rRNA catabolic process"/>
    <property type="evidence" value="ECO:0007669"/>
    <property type="project" value="TreeGrafter"/>
</dbReference>
<comment type="caution">
    <text evidence="1">The sequence shown here is derived from an EMBL/GenBank/DDBJ whole genome shotgun (WGS) entry which is preliminary data.</text>
</comment>
<dbReference type="AlphaFoldDB" id="A0A7K3NLT5"/>
<organism evidence="1 2">
    <name type="scientific">Desulfolutivibrio sulfodismutans</name>
    <dbReference type="NCBI Taxonomy" id="63561"/>
    <lineage>
        <taxon>Bacteria</taxon>
        <taxon>Pseudomonadati</taxon>
        <taxon>Thermodesulfobacteriota</taxon>
        <taxon>Desulfovibrionia</taxon>
        <taxon>Desulfovibrionales</taxon>
        <taxon>Desulfovibrionaceae</taxon>
        <taxon>Desulfolutivibrio</taxon>
    </lineage>
</organism>
<dbReference type="GO" id="GO:0004521">
    <property type="term" value="F:RNA endonuclease activity"/>
    <property type="evidence" value="ECO:0007669"/>
    <property type="project" value="TreeGrafter"/>
</dbReference>
<keyword evidence="2" id="KW-1185">Reference proteome</keyword>
<dbReference type="RefSeq" id="WP_163301851.1">
    <property type="nucleotide sequence ID" value="NZ_JAAGRQ010000028.1"/>
</dbReference>
<reference evidence="1 2" key="1">
    <citation type="submission" date="2020-02" db="EMBL/GenBank/DDBJ databases">
        <title>Comparative genomics of sulfur disproportionating microorganisms.</title>
        <authorList>
            <person name="Ward L.M."/>
            <person name="Bertran E."/>
            <person name="Johnston D.T."/>
        </authorList>
    </citation>
    <scope>NUCLEOTIDE SEQUENCE [LARGE SCALE GENOMIC DNA]</scope>
    <source>
        <strain evidence="1 2">DSM 3696</strain>
    </source>
</reference>
<dbReference type="PANTHER" id="PTHR33988">
    <property type="entry name" value="ENDORIBONUCLEASE MAZF-RELATED"/>
    <property type="match status" value="1"/>
</dbReference>
<evidence type="ECO:0000313" key="1">
    <source>
        <dbReference type="EMBL" id="NDY56803.1"/>
    </source>
</evidence>
<evidence type="ECO:0000313" key="2">
    <source>
        <dbReference type="Proteomes" id="UP000469724"/>
    </source>
</evidence>
<sequence>MKRGDVVVVAMSGDYGKTRPAVVVQNDLVGECHASVVVCPFSSHLLDAPLFRITVQPQPHTGLAVTSQIMVDKVTAVKRERIRSVVGQLDVEMMVRVNRSLALWLGL</sequence>
<dbReference type="GO" id="GO:0006402">
    <property type="term" value="P:mRNA catabolic process"/>
    <property type="evidence" value="ECO:0007669"/>
    <property type="project" value="TreeGrafter"/>
</dbReference>
<gene>
    <name evidence="1" type="ORF">G3N56_08610</name>
</gene>
<dbReference type="Proteomes" id="UP000469724">
    <property type="component" value="Unassembled WGS sequence"/>
</dbReference>
<dbReference type="InterPro" id="IPR003477">
    <property type="entry name" value="PemK-like"/>
</dbReference>
<proteinExistence type="predicted"/>
<accession>A0A7K3NLT5</accession>
<dbReference type="Gene3D" id="2.30.30.110">
    <property type="match status" value="1"/>
</dbReference>
<dbReference type="EMBL" id="JAAGRQ010000028">
    <property type="protein sequence ID" value="NDY56803.1"/>
    <property type="molecule type" value="Genomic_DNA"/>
</dbReference>
<protein>
    <submittedName>
        <fullName evidence="1">Type II toxin-antitoxin system PemK/MazF family toxin</fullName>
    </submittedName>
</protein>